<feature type="domain" description="Orotidine 5'-phosphate decarboxylase" evidence="2">
    <location>
        <begin position="2"/>
        <end position="202"/>
    </location>
</feature>
<dbReference type="GO" id="GO:0033982">
    <property type="term" value="F:3-dehydro-L-gulonate-6-phosphate decarboxylase activity"/>
    <property type="evidence" value="ECO:0007669"/>
    <property type="project" value="TreeGrafter"/>
</dbReference>
<dbReference type="InterPro" id="IPR001754">
    <property type="entry name" value="OMPdeCOase_dom"/>
</dbReference>
<dbReference type="RefSeq" id="WP_071861130.1">
    <property type="nucleotide sequence ID" value="NZ_JBHLVS010000012.1"/>
</dbReference>
<accession>A0A1L8SXB1</accession>
<keyword evidence="1" id="KW-0456">Lyase</keyword>
<dbReference type="AlphaFoldDB" id="A0A1L8SXB1"/>
<organism evidence="3 4">
    <name type="scientific">Enterococcus devriesei</name>
    <dbReference type="NCBI Taxonomy" id="319970"/>
    <lineage>
        <taxon>Bacteria</taxon>
        <taxon>Bacillati</taxon>
        <taxon>Bacillota</taxon>
        <taxon>Bacilli</taxon>
        <taxon>Lactobacillales</taxon>
        <taxon>Enterococcaceae</taxon>
        <taxon>Enterococcus</taxon>
    </lineage>
</organism>
<dbReference type="Gene3D" id="3.20.20.70">
    <property type="entry name" value="Aldolase class I"/>
    <property type="match status" value="1"/>
</dbReference>
<sequence>MKLQTAIDRVSLEDAARLAKQLDGKTDILEMGTSLVKDYGNEAIRRLRGELSQTSLLVDSKTIDEGAYEFNQAFHHGGDIVTVMGAASHATLQACYEVAQKENKTMMIDLLEVSDEKIAAISNFPEAIYALHHSIDREDKLDAVGSVADFHQKFPTIKRLAVAGGIDLPQVQKLAAQDLLKVVIVGSKIAKAADPVAAVKEFMEAIHNGNN</sequence>
<proteinExistence type="predicted"/>
<dbReference type="InterPro" id="IPR011060">
    <property type="entry name" value="RibuloseP-bd_barrel"/>
</dbReference>
<dbReference type="Pfam" id="PF00215">
    <property type="entry name" value="OMPdecase"/>
    <property type="match status" value="1"/>
</dbReference>
<dbReference type="InterPro" id="IPR013785">
    <property type="entry name" value="Aldolase_TIM"/>
</dbReference>
<dbReference type="GO" id="GO:0006207">
    <property type="term" value="P:'de novo' pyrimidine nucleobase biosynthetic process"/>
    <property type="evidence" value="ECO:0007669"/>
    <property type="project" value="InterPro"/>
</dbReference>
<dbReference type="EMBL" id="JXKM01000002">
    <property type="protein sequence ID" value="OJG36700.1"/>
    <property type="molecule type" value="Genomic_DNA"/>
</dbReference>
<dbReference type="PANTHER" id="PTHR35039:SF3">
    <property type="entry name" value="3-KETO-L-GULONATE-6-PHOSPHATE DECARBOXYLASE SGBH-RELATED"/>
    <property type="match status" value="1"/>
</dbReference>
<name>A0A1L8SXB1_9ENTE</name>
<protein>
    <recommendedName>
        <fullName evidence="2">Orotidine 5'-phosphate decarboxylase domain-containing protein</fullName>
    </recommendedName>
</protein>
<reference evidence="3 4" key="1">
    <citation type="submission" date="2014-12" db="EMBL/GenBank/DDBJ databases">
        <title>Draft genome sequences of 29 type strains of Enterococci.</title>
        <authorList>
            <person name="Zhong Z."/>
            <person name="Sun Z."/>
            <person name="Liu W."/>
            <person name="Zhang W."/>
            <person name="Zhang H."/>
        </authorList>
    </citation>
    <scope>NUCLEOTIDE SEQUENCE [LARGE SCALE GENOMIC DNA]</scope>
    <source>
        <strain evidence="3 4">DSM 22802</strain>
    </source>
</reference>
<dbReference type="SUPFAM" id="SSF51366">
    <property type="entry name" value="Ribulose-phoshate binding barrel"/>
    <property type="match status" value="1"/>
</dbReference>
<dbReference type="Proteomes" id="UP000183700">
    <property type="component" value="Unassembled WGS sequence"/>
</dbReference>
<evidence type="ECO:0000313" key="4">
    <source>
        <dbReference type="Proteomes" id="UP000183700"/>
    </source>
</evidence>
<dbReference type="PANTHER" id="PTHR35039">
    <property type="entry name" value="3-KETO-L-GULONATE-6-PHOSPHATE DECARBOXYLASE SGBH-RELATED"/>
    <property type="match status" value="1"/>
</dbReference>
<evidence type="ECO:0000313" key="3">
    <source>
        <dbReference type="EMBL" id="OJG36700.1"/>
    </source>
</evidence>
<evidence type="ECO:0000259" key="2">
    <source>
        <dbReference type="SMART" id="SM00934"/>
    </source>
</evidence>
<dbReference type="STRING" id="319970.RV00_GL001145"/>
<comment type="caution">
    <text evidence="3">The sequence shown here is derived from an EMBL/GenBank/DDBJ whole genome shotgun (WGS) entry which is preliminary data.</text>
</comment>
<gene>
    <name evidence="3" type="ORF">RV00_GL001145</name>
</gene>
<dbReference type="GO" id="GO:0004590">
    <property type="term" value="F:orotidine-5'-phosphate decarboxylase activity"/>
    <property type="evidence" value="ECO:0007669"/>
    <property type="project" value="InterPro"/>
</dbReference>
<dbReference type="GO" id="GO:0019854">
    <property type="term" value="P:L-ascorbic acid catabolic process"/>
    <property type="evidence" value="ECO:0007669"/>
    <property type="project" value="TreeGrafter"/>
</dbReference>
<dbReference type="OrthoDB" id="43475at2"/>
<keyword evidence="4" id="KW-1185">Reference proteome</keyword>
<evidence type="ECO:0000256" key="1">
    <source>
        <dbReference type="ARBA" id="ARBA00023239"/>
    </source>
</evidence>
<dbReference type="SMART" id="SM00934">
    <property type="entry name" value="OMPdecase"/>
    <property type="match status" value="1"/>
</dbReference>